<dbReference type="InterPro" id="IPR000232">
    <property type="entry name" value="HSF_DNA-bd"/>
</dbReference>
<accession>A0A7S3QDT3</accession>
<evidence type="ECO:0000256" key="3">
    <source>
        <dbReference type="ARBA" id="ARBA00023242"/>
    </source>
</evidence>
<dbReference type="InterPro" id="IPR036388">
    <property type="entry name" value="WH-like_DNA-bd_sf"/>
</dbReference>
<evidence type="ECO:0000256" key="1">
    <source>
        <dbReference type="ARBA" id="ARBA00004123"/>
    </source>
</evidence>
<gene>
    <name evidence="7" type="ORF">CDEB00056_LOCUS19343</name>
</gene>
<evidence type="ECO:0000256" key="2">
    <source>
        <dbReference type="ARBA" id="ARBA00023125"/>
    </source>
</evidence>
<evidence type="ECO:0000313" key="7">
    <source>
        <dbReference type="EMBL" id="CAE0474490.1"/>
    </source>
</evidence>
<dbReference type="Pfam" id="PF00447">
    <property type="entry name" value="HSF_DNA-bind"/>
    <property type="match status" value="1"/>
</dbReference>
<comment type="subcellular location">
    <subcellularLocation>
        <location evidence="1">Nucleus</location>
    </subcellularLocation>
</comment>
<dbReference type="InterPro" id="IPR036390">
    <property type="entry name" value="WH_DNA-bd_sf"/>
</dbReference>
<comment type="similarity">
    <text evidence="4">Belongs to the HSF family.</text>
</comment>
<dbReference type="PRINTS" id="PR00056">
    <property type="entry name" value="HSFDOMAIN"/>
</dbReference>
<dbReference type="EMBL" id="HBIO01025202">
    <property type="protein sequence ID" value="CAE0474490.1"/>
    <property type="molecule type" value="Transcribed_RNA"/>
</dbReference>
<keyword evidence="2" id="KW-0238">DNA-binding</keyword>
<evidence type="ECO:0000256" key="4">
    <source>
        <dbReference type="RuleBase" id="RU004020"/>
    </source>
</evidence>
<dbReference type="GO" id="GO:0043565">
    <property type="term" value="F:sequence-specific DNA binding"/>
    <property type="evidence" value="ECO:0007669"/>
    <property type="project" value="InterPro"/>
</dbReference>
<evidence type="ECO:0000256" key="5">
    <source>
        <dbReference type="SAM" id="MobiDB-lite"/>
    </source>
</evidence>
<dbReference type="AlphaFoldDB" id="A0A7S3QDT3"/>
<organism evidence="7">
    <name type="scientific">Chaetoceros debilis</name>
    <dbReference type="NCBI Taxonomy" id="122233"/>
    <lineage>
        <taxon>Eukaryota</taxon>
        <taxon>Sar</taxon>
        <taxon>Stramenopiles</taxon>
        <taxon>Ochrophyta</taxon>
        <taxon>Bacillariophyta</taxon>
        <taxon>Coscinodiscophyceae</taxon>
        <taxon>Chaetocerotophycidae</taxon>
        <taxon>Chaetocerotales</taxon>
        <taxon>Chaetocerotaceae</taxon>
        <taxon>Chaetoceros</taxon>
    </lineage>
</organism>
<dbReference type="SUPFAM" id="SSF46785">
    <property type="entry name" value="Winged helix' DNA-binding domain"/>
    <property type="match status" value="1"/>
</dbReference>
<dbReference type="FunFam" id="1.10.10.10:FF:000479">
    <property type="entry name" value="Predicted protein"/>
    <property type="match status" value="1"/>
</dbReference>
<name>A0A7S3QDT3_9STRA</name>
<evidence type="ECO:0000259" key="6">
    <source>
        <dbReference type="SMART" id="SM00415"/>
    </source>
</evidence>
<dbReference type="Gene3D" id="1.10.10.10">
    <property type="entry name" value="Winged helix-like DNA-binding domain superfamily/Winged helix DNA-binding domain"/>
    <property type="match status" value="1"/>
</dbReference>
<protein>
    <recommendedName>
        <fullName evidence="6">HSF-type DNA-binding domain-containing protein</fullName>
    </recommendedName>
</protein>
<feature type="domain" description="HSF-type DNA-binding" evidence="6">
    <location>
        <begin position="53"/>
        <end position="152"/>
    </location>
</feature>
<keyword evidence="3" id="KW-0539">Nucleus</keyword>
<dbReference type="PANTHER" id="PTHR10015:SF206">
    <property type="entry name" value="HSF-TYPE DNA-BINDING DOMAIN-CONTAINING PROTEIN"/>
    <property type="match status" value="1"/>
</dbReference>
<feature type="region of interest" description="Disordered" evidence="5">
    <location>
        <begin position="497"/>
        <end position="522"/>
    </location>
</feature>
<dbReference type="PANTHER" id="PTHR10015">
    <property type="entry name" value="HEAT SHOCK TRANSCRIPTION FACTOR"/>
    <property type="match status" value="1"/>
</dbReference>
<sequence length="522" mass="58427">MGSNKQNSNPSLTANGELRQYVRHSYNDHALECNKPKTGKEEDMLHRYTENRVGGPFPLKLHIILKILEEEGNDCIVSWLPHGRAFVIHDSGRFEQEVVKRFFKHSQISSFRRQLNLYGFLRLSNGRDTGAYYHQLFLRGKPVLSLRMIRTKVKGTKIRASSSPADEPRFYVMPFLGPVRVQESDAPLRMARCNPVSLGDPSSAAMMMTAGKRSQLHNLLSESVSTSVVGSFPPSRSYGQSLPLMQQSQQSNLNRLSRQSPDLMQSSSFMKMNGMAMPTTSPARYGSNNLSTQDLLNRTLEQGRRDLMSANMLNAISSQTDCYNPKMDALSSMSSFPMGEPSLNRPMHRSAGMGSMMPDEAQDPRLLAHKMARAHYFSQFDSMMNHSSNFLPNSRLSQQFQYSQDQRTELLLRNELRAQAHAQAQAQAQCKDMLPNRNAMPTADFSMMENRKMMKTKMGSMQIDAAAAMVSLGAKMERKNSSDNSVSGCSLEEKDVASTMMSLGSSKNKGKDALSSSRHQAV</sequence>
<reference evidence="7" key="1">
    <citation type="submission" date="2021-01" db="EMBL/GenBank/DDBJ databases">
        <authorList>
            <person name="Corre E."/>
            <person name="Pelletier E."/>
            <person name="Niang G."/>
            <person name="Scheremetjew M."/>
            <person name="Finn R."/>
            <person name="Kale V."/>
            <person name="Holt S."/>
            <person name="Cochrane G."/>
            <person name="Meng A."/>
            <person name="Brown T."/>
            <person name="Cohen L."/>
        </authorList>
    </citation>
    <scope>NUCLEOTIDE SEQUENCE</scope>
    <source>
        <strain evidence="7">MM31A-1</strain>
    </source>
</reference>
<dbReference type="SMART" id="SM00415">
    <property type="entry name" value="HSF"/>
    <property type="match status" value="1"/>
</dbReference>
<proteinExistence type="inferred from homology"/>
<dbReference type="GO" id="GO:0005634">
    <property type="term" value="C:nucleus"/>
    <property type="evidence" value="ECO:0007669"/>
    <property type="project" value="UniProtKB-SubCell"/>
</dbReference>
<dbReference type="GO" id="GO:0003700">
    <property type="term" value="F:DNA-binding transcription factor activity"/>
    <property type="evidence" value="ECO:0007669"/>
    <property type="project" value="InterPro"/>
</dbReference>